<name>A0A1G1V564_9BACT</name>
<sequence length="254" mass="28367">MRLSSRIFLSILFIPILGIFLVLTSVKFQLLNYNFVTQSFKKHDSYSKVPILLNSSIAEGEDDLDKEEKQGLEEVVKIITPEFAESIVERNLKEIANFVDGKSDDIVLYFPLQKPETFSLSNLGGDRVKSQMKQARNTSSYLLLVWAIILFLLISLLFMHYKLGGNKKLKGTGILLIICGTIFTILATLAMFFLRHTAEDLIKPGKEPAQNLLGILASSVLPEITQTWLTVAVALLTTGVVLSLFSNFSPHKNS</sequence>
<feature type="transmembrane region" description="Helical" evidence="1">
    <location>
        <begin position="7"/>
        <end position="26"/>
    </location>
</feature>
<evidence type="ECO:0000256" key="1">
    <source>
        <dbReference type="SAM" id="Phobius"/>
    </source>
</evidence>
<keyword evidence="1" id="KW-0812">Transmembrane</keyword>
<keyword evidence="1" id="KW-0472">Membrane</keyword>
<feature type="transmembrane region" description="Helical" evidence="1">
    <location>
        <begin position="173"/>
        <end position="194"/>
    </location>
</feature>
<evidence type="ECO:0000313" key="2">
    <source>
        <dbReference type="EMBL" id="OGY10511.1"/>
    </source>
</evidence>
<dbReference type="AlphaFoldDB" id="A0A1G1V564"/>
<feature type="transmembrane region" description="Helical" evidence="1">
    <location>
        <begin position="141"/>
        <end position="161"/>
    </location>
</feature>
<protein>
    <submittedName>
        <fullName evidence="2">Uncharacterized protein</fullName>
    </submittedName>
</protein>
<accession>A0A1G1V564</accession>
<organism evidence="2 3">
    <name type="scientific">Candidatus Blackburnbacteria bacterium RIFCSPHIGHO2_02_FULL_44_20</name>
    <dbReference type="NCBI Taxonomy" id="1797516"/>
    <lineage>
        <taxon>Bacteria</taxon>
        <taxon>Candidatus Blackburniibacteriota</taxon>
    </lineage>
</organism>
<keyword evidence="1" id="KW-1133">Transmembrane helix</keyword>
<dbReference type="EMBL" id="MHBZ01000033">
    <property type="protein sequence ID" value="OGY10511.1"/>
    <property type="molecule type" value="Genomic_DNA"/>
</dbReference>
<dbReference type="Proteomes" id="UP000178319">
    <property type="component" value="Unassembled WGS sequence"/>
</dbReference>
<evidence type="ECO:0000313" key="3">
    <source>
        <dbReference type="Proteomes" id="UP000178319"/>
    </source>
</evidence>
<feature type="transmembrane region" description="Helical" evidence="1">
    <location>
        <begin position="228"/>
        <end position="248"/>
    </location>
</feature>
<comment type="caution">
    <text evidence="2">The sequence shown here is derived from an EMBL/GenBank/DDBJ whole genome shotgun (WGS) entry which is preliminary data.</text>
</comment>
<proteinExistence type="predicted"/>
<gene>
    <name evidence="2" type="ORF">A3D26_00220</name>
</gene>
<dbReference type="STRING" id="1797516.A3D26_00220"/>
<reference evidence="2 3" key="1">
    <citation type="journal article" date="2016" name="Nat. Commun.">
        <title>Thousands of microbial genomes shed light on interconnected biogeochemical processes in an aquifer system.</title>
        <authorList>
            <person name="Anantharaman K."/>
            <person name="Brown C.T."/>
            <person name="Hug L.A."/>
            <person name="Sharon I."/>
            <person name="Castelle C.J."/>
            <person name="Probst A.J."/>
            <person name="Thomas B.C."/>
            <person name="Singh A."/>
            <person name="Wilkins M.J."/>
            <person name="Karaoz U."/>
            <person name="Brodie E.L."/>
            <person name="Williams K.H."/>
            <person name="Hubbard S.S."/>
            <person name="Banfield J.F."/>
        </authorList>
    </citation>
    <scope>NUCLEOTIDE SEQUENCE [LARGE SCALE GENOMIC DNA]</scope>
</reference>